<dbReference type="InterPro" id="IPR013655">
    <property type="entry name" value="PAS_fold_3"/>
</dbReference>
<sequence length="493" mass="53077">MSFLLASRDANAKLDALNRSQAVIEFNLDGTIITANANFLNAMGYTLEEISGKHHSMFVDNERRDSAEYLEFWDSLRRGEYQAREFKRVAKGGRTVWIQASYNPLMNARGKPYKVIKFATDITTQKLRNADCEGQLKAIHKSQAVIEFNPDGTIITANDNFLKTVGYRLDEIQGHHHRMFVEPDERDSAAYQTFWDMLRRGEYQAAEYKRIGKGGRAVWIQASYNPIQDVEGSLMKVVKFATDVTAQVQDRMRRADLQRSIDTDLGQITVSVAATSERVNSAAGASTQASANMQAVAAGAEELAASVGEISRQASDALAISQQAVTQANETGTIVAGLATAAQKIGDVVKLINSIAEQTNLLALNATIEAARAGEAGRGFAVVASEVKSLASQTAKATEEISGQVAEVQDTTVNAVGVIEAITQTISRINEISAAIAASVEEQASVTQSISSNMQVAAKSVADITASMSEIADVTQSVDAATRKVKDASRAVA</sequence>
<dbReference type="PROSITE" id="PS50112">
    <property type="entry name" value="PAS"/>
    <property type="match status" value="2"/>
</dbReference>
<dbReference type="CDD" id="cd00130">
    <property type="entry name" value="PAS"/>
    <property type="match status" value="2"/>
</dbReference>
<feature type="domain" description="Methyl-accepting transducer" evidence="3">
    <location>
        <begin position="257"/>
        <end position="486"/>
    </location>
</feature>
<feature type="domain" description="T-SNARE coiled-coil homology" evidence="6">
    <location>
        <begin position="419"/>
        <end position="471"/>
    </location>
</feature>
<feature type="domain" description="PAS" evidence="4">
    <location>
        <begin position="23"/>
        <end position="53"/>
    </location>
</feature>
<dbReference type="Pfam" id="PF08447">
    <property type="entry name" value="PAS_3"/>
    <property type="match status" value="2"/>
</dbReference>
<dbReference type="SMART" id="SM00283">
    <property type="entry name" value="MA"/>
    <property type="match status" value="1"/>
</dbReference>
<dbReference type="SMART" id="SM00086">
    <property type="entry name" value="PAC"/>
    <property type="match status" value="2"/>
</dbReference>
<dbReference type="InterPro" id="IPR004090">
    <property type="entry name" value="Chemotax_Me-accpt_rcpt"/>
</dbReference>
<dbReference type="SUPFAM" id="SSF58104">
    <property type="entry name" value="Methyl-accepting chemotaxis protein (MCP) signaling domain"/>
    <property type="match status" value="1"/>
</dbReference>
<dbReference type="Gene3D" id="1.10.287.950">
    <property type="entry name" value="Methyl-accepting chemotaxis protein"/>
    <property type="match status" value="1"/>
</dbReference>
<dbReference type="Gene3D" id="3.30.450.20">
    <property type="entry name" value="PAS domain"/>
    <property type="match status" value="2"/>
</dbReference>
<dbReference type="SMART" id="SM00091">
    <property type="entry name" value="PAS"/>
    <property type="match status" value="2"/>
</dbReference>
<dbReference type="PROSITE" id="PS50111">
    <property type="entry name" value="CHEMOTAXIS_TRANSDUC_2"/>
    <property type="match status" value="1"/>
</dbReference>
<dbReference type="GO" id="GO:0004888">
    <property type="term" value="F:transmembrane signaling receptor activity"/>
    <property type="evidence" value="ECO:0007669"/>
    <property type="project" value="InterPro"/>
</dbReference>
<reference evidence="7 8" key="1">
    <citation type="submission" date="2019-06" db="EMBL/GenBank/DDBJ databases">
        <title>Whole genome shotgun sequence of Nitrobacter winogradskyi NBRC 14297.</title>
        <authorList>
            <person name="Hosoyama A."/>
            <person name="Uohara A."/>
            <person name="Ohji S."/>
            <person name="Ichikawa N."/>
        </authorList>
    </citation>
    <scope>NUCLEOTIDE SEQUENCE [LARGE SCALE GENOMIC DNA]</scope>
    <source>
        <strain evidence="7 8">NBRC 14297</strain>
    </source>
</reference>
<evidence type="ECO:0000313" key="8">
    <source>
        <dbReference type="Proteomes" id="UP000318825"/>
    </source>
</evidence>
<dbReference type="PROSITE" id="PS50192">
    <property type="entry name" value="T_SNARE"/>
    <property type="match status" value="1"/>
</dbReference>
<dbReference type="GO" id="GO:0006935">
    <property type="term" value="P:chemotaxis"/>
    <property type="evidence" value="ECO:0007669"/>
    <property type="project" value="InterPro"/>
</dbReference>
<dbReference type="PROSITE" id="PS50113">
    <property type="entry name" value="PAC"/>
    <property type="match status" value="2"/>
</dbReference>
<evidence type="ECO:0000259" key="5">
    <source>
        <dbReference type="PROSITE" id="PS50113"/>
    </source>
</evidence>
<name>A0A4Y3W9L6_NITWI</name>
<dbReference type="InterPro" id="IPR035965">
    <property type="entry name" value="PAS-like_dom_sf"/>
</dbReference>
<evidence type="ECO:0000313" key="7">
    <source>
        <dbReference type="EMBL" id="GEC15717.1"/>
    </source>
</evidence>
<dbReference type="SUPFAM" id="SSF55785">
    <property type="entry name" value="PYP-like sensor domain (PAS domain)"/>
    <property type="match status" value="2"/>
</dbReference>
<dbReference type="InterPro" id="IPR004089">
    <property type="entry name" value="MCPsignal_dom"/>
</dbReference>
<feature type="domain" description="PAC" evidence="5">
    <location>
        <begin position="82"/>
        <end position="134"/>
    </location>
</feature>
<dbReference type="Pfam" id="PF00015">
    <property type="entry name" value="MCPsignal"/>
    <property type="match status" value="1"/>
</dbReference>
<accession>A0A4Y3W9L6</accession>
<evidence type="ECO:0000259" key="4">
    <source>
        <dbReference type="PROSITE" id="PS50112"/>
    </source>
</evidence>
<dbReference type="PANTHER" id="PTHR24422">
    <property type="entry name" value="CHEMOTAXIS PROTEIN METHYLTRANSFERASE"/>
    <property type="match status" value="1"/>
</dbReference>
<dbReference type="InterPro" id="IPR000014">
    <property type="entry name" value="PAS"/>
</dbReference>
<comment type="similarity">
    <text evidence="1">Belongs to the methyl-accepting chemotaxis (MCP) protein family.</text>
</comment>
<dbReference type="PRINTS" id="PR00260">
    <property type="entry name" value="CHEMTRNSDUCR"/>
</dbReference>
<protein>
    <submittedName>
        <fullName evidence="7">Methyl-accepting chemotaxis protein</fullName>
    </submittedName>
</protein>
<proteinExistence type="inferred from homology"/>
<evidence type="ECO:0000259" key="3">
    <source>
        <dbReference type="PROSITE" id="PS50111"/>
    </source>
</evidence>
<dbReference type="OrthoDB" id="9765776at2"/>
<evidence type="ECO:0000256" key="2">
    <source>
        <dbReference type="PROSITE-ProRule" id="PRU00284"/>
    </source>
</evidence>
<dbReference type="PANTHER" id="PTHR24422:SF10">
    <property type="entry name" value="CHEMOTAXIS PROTEIN METHYLTRANSFERASE 2"/>
    <property type="match status" value="1"/>
</dbReference>
<comment type="caution">
    <text evidence="7">The sequence shown here is derived from an EMBL/GenBank/DDBJ whole genome shotgun (WGS) entry which is preliminary data.</text>
</comment>
<feature type="domain" description="PAC" evidence="5">
    <location>
        <begin position="204"/>
        <end position="256"/>
    </location>
</feature>
<gene>
    <name evidence="7" type="ORF">NWI01_16090</name>
</gene>
<dbReference type="GO" id="GO:0016020">
    <property type="term" value="C:membrane"/>
    <property type="evidence" value="ECO:0007669"/>
    <property type="project" value="InterPro"/>
</dbReference>
<evidence type="ECO:0000256" key="1">
    <source>
        <dbReference type="ARBA" id="ARBA00029447"/>
    </source>
</evidence>
<dbReference type="NCBIfam" id="TIGR00229">
    <property type="entry name" value="sensory_box"/>
    <property type="match status" value="2"/>
</dbReference>
<dbReference type="InterPro" id="IPR001610">
    <property type="entry name" value="PAC"/>
</dbReference>
<dbReference type="RefSeq" id="WP_141383396.1">
    <property type="nucleotide sequence ID" value="NZ_BJNF01000040.1"/>
</dbReference>
<dbReference type="AlphaFoldDB" id="A0A4Y3W9L6"/>
<dbReference type="Proteomes" id="UP000318825">
    <property type="component" value="Unassembled WGS sequence"/>
</dbReference>
<evidence type="ECO:0000259" key="6">
    <source>
        <dbReference type="PROSITE" id="PS50192"/>
    </source>
</evidence>
<feature type="domain" description="PAS" evidence="4">
    <location>
        <begin position="145"/>
        <end position="201"/>
    </location>
</feature>
<dbReference type="InterPro" id="IPR000700">
    <property type="entry name" value="PAS-assoc_C"/>
</dbReference>
<dbReference type="InterPro" id="IPR050903">
    <property type="entry name" value="Bact_Chemotaxis_MeTrfase"/>
</dbReference>
<dbReference type="EMBL" id="BJNF01000040">
    <property type="protein sequence ID" value="GEC15717.1"/>
    <property type="molecule type" value="Genomic_DNA"/>
</dbReference>
<organism evidence="7 8">
    <name type="scientific">Nitrobacter winogradskyi</name>
    <name type="common">Nitrobacter agilis</name>
    <dbReference type="NCBI Taxonomy" id="913"/>
    <lineage>
        <taxon>Bacteria</taxon>
        <taxon>Pseudomonadati</taxon>
        <taxon>Pseudomonadota</taxon>
        <taxon>Alphaproteobacteria</taxon>
        <taxon>Hyphomicrobiales</taxon>
        <taxon>Nitrobacteraceae</taxon>
        <taxon>Nitrobacter</taxon>
    </lineage>
</organism>
<dbReference type="InterPro" id="IPR000727">
    <property type="entry name" value="T_SNARE_dom"/>
</dbReference>
<dbReference type="GO" id="GO:0007165">
    <property type="term" value="P:signal transduction"/>
    <property type="evidence" value="ECO:0007669"/>
    <property type="project" value="UniProtKB-KW"/>
</dbReference>
<keyword evidence="2" id="KW-0807">Transducer</keyword>